<feature type="domain" description="CWH43-like N-terminal" evidence="6">
    <location>
        <begin position="38"/>
        <end position="241"/>
    </location>
</feature>
<organism evidence="7 8">
    <name type="scientific">Phytophthora sojae (strain P6497)</name>
    <name type="common">Soybean stem and root rot agent</name>
    <name type="synonym">Phytophthora megasperma f. sp. glycines</name>
    <dbReference type="NCBI Taxonomy" id="1094619"/>
    <lineage>
        <taxon>Eukaryota</taxon>
        <taxon>Sar</taxon>
        <taxon>Stramenopiles</taxon>
        <taxon>Oomycota</taxon>
        <taxon>Peronosporomycetes</taxon>
        <taxon>Peronosporales</taxon>
        <taxon>Peronosporaceae</taxon>
        <taxon>Phytophthora</taxon>
    </lineage>
</organism>
<sequence>MTLANSPELQERLLPPPKKSFKTRRMPLVPYAIGIRAAPIVATTVVIATLVTCVSVAKAKDIYLGGLAYPYFSDTGRDSPGYTIFCVGLTTVAIALVLTWLTNYEFQRELMEREARDNTENHYPASIRKYCEVVRVLGVLSTVGLPILAFFSTTSYPSVHAYAAYWFFVLEAIALVVNTIASFKLARLTSAGNPYFTSGDSEVQPSSSNVFNPWNDSKSSTKRTFYIQVVSTTLFWIAFLLYIPIGLALIDEFQRLTIADCLELDLGEKYCTDTMKLNDTDTVLWNYEAPGYSIFCAGMTIVAAALVVTWCANYQYQRELMKTCSGNTEKLHAAKTQKYCKIVRVLGVISTFGLPLLAFFRTTSYPKVHAYAVYWFFSLEAIALVLNTFVSFRLVRLIGADESYYTSDESEAPSAVKAPCKSIKRTFYIQLAVTMLFWIAVLPLPIGLILFGGANGFHPLTVQDTFASFELSRANKILTLFLVAFLLYIPIGFALVSDFR</sequence>
<dbReference type="InParanoid" id="G4ZFX2"/>
<feature type="transmembrane region" description="Helical" evidence="5">
    <location>
        <begin position="133"/>
        <end position="151"/>
    </location>
</feature>
<feature type="transmembrane region" description="Helical" evidence="5">
    <location>
        <begin position="28"/>
        <end position="57"/>
    </location>
</feature>
<keyword evidence="2 5" id="KW-0812">Transmembrane</keyword>
<dbReference type="InterPro" id="IPR019402">
    <property type="entry name" value="CWH43_N"/>
</dbReference>
<reference evidence="7 8" key="1">
    <citation type="journal article" date="2006" name="Science">
        <title>Phytophthora genome sequences uncover evolutionary origins and mechanisms of pathogenesis.</title>
        <authorList>
            <person name="Tyler B.M."/>
            <person name="Tripathy S."/>
            <person name="Zhang X."/>
            <person name="Dehal P."/>
            <person name="Jiang R.H."/>
            <person name="Aerts A."/>
            <person name="Arredondo F.D."/>
            <person name="Baxter L."/>
            <person name="Bensasson D."/>
            <person name="Beynon J.L."/>
            <person name="Chapman J."/>
            <person name="Damasceno C.M."/>
            <person name="Dorrance A.E."/>
            <person name="Dou D."/>
            <person name="Dickerman A.W."/>
            <person name="Dubchak I.L."/>
            <person name="Garbelotto M."/>
            <person name="Gijzen M."/>
            <person name="Gordon S.G."/>
            <person name="Govers F."/>
            <person name="Grunwald N.J."/>
            <person name="Huang W."/>
            <person name="Ivors K.L."/>
            <person name="Jones R.W."/>
            <person name="Kamoun S."/>
            <person name="Krampis K."/>
            <person name="Lamour K.H."/>
            <person name="Lee M.K."/>
            <person name="McDonald W.H."/>
            <person name="Medina M."/>
            <person name="Meijer H.J."/>
            <person name="Nordberg E.K."/>
            <person name="Maclean D.J."/>
            <person name="Ospina-Giraldo M.D."/>
            <person name="Morris P.F."/>
            <person name="Phuntumart V."/>
            <person name="Putnam N.H."/>
            <person name="Rash S."/>
            <person name="Rose J.K."/>
            <person name="Sakihama Y."/>
            <person name="Salamov A.A."/>
            <person name="Savidor A."/>
            <person name="Scheuring C.F."/>
            <person name="Smith B.M."/>
            <person name="Sobral B.W."/>
            <person name="Terry A."/>
            <person name="Torto-Alalibo T.A."/>
            <person name="Win J."/>
            <person name="Xu Z."/>
            <person name="Zhang H."/>
            <person name="Grigoriev I.V."/>
            <person name="Rokhsar D.S."/>
            <person name="Boore J.L."/>
        </authorList>
    </citation>
    <scope>NUCLEOTIDE SEQUENCE [LARGE SCALE GENOMIC DNA]</scope>
    <source>
        <strain evidence="7 8">P6497</strain>
    </source>
</reference>
<feature type="transmembrane region" description="Helical" evidence="5">
    <location>
        <begin position="477"/>
        <end position="496"/>
    </location>
</feature>
<feature type="transmembrane region" description="Helical" evidence="5">
    <location>
        <begin position="372"/>
        <end position="395"/>
    </location>
</feature>
<feature type="transmembrane region" description="Helical" evidence="5">
    <location>
        <begin position="82"/>
        <end position="101"/>
    </location>
</feature>
<keyword evidence="8" id="KW-1185">Reference proteome</keyword>
<dbReference type="PANTHER" id="PTHR21324:SF2">
    <property type="entry name" value="EG:22E5.9 PROTEIN"/>
    <property type="match status" value="1"/>
</dbReference>
<accession>G4ZFX2</accession>
<evidence type="ECO:0000259" key="6">
    <source>
        <dbReference type="Pfam" id="PF10277"/>
    </source>
</evidence>
<evidence type="ECO:0000256" key="5">
    <source>
        <dbReference type="SAM" id="Phobius"/>
    </source>
</evidence>
<evidence type="ECO:0000256" key="2">
    <source>
        <dbReference type="ARBA" id="ARBA00022692"/>
    </source>
</evidence>
<dbReference type="PANTHER" id="PTHR21324">
    <property type="entry name" value="FASTING-INDUCIBLE INTEGRAL MEMBRANE PROTEIN TM6P1-RELATED"/>
    <property type="match status" value="1"/>
</dbReference>
<evidence type="ECO:0000256" key="4">
    <source>
        <dbReference type="ARBA" id="ARBA00023136"/>
    </source>
</evidence>
<evidence type="ECO:0000256" key="3">
    <source>
        <dbReference type="ARBA" id="ARBA00022989"/>
    </source>
</evidence>
<evidence type="ECO:0000313" key="8">
    <source>
        <dbReference type="Proteomes" id="UP000002640"/>
    </source>
</evidence>
<dbReference type="RefSeq" id="XP_009525714.1">
    <property type="nucleotide sequence ID" value="XM_009527419.1"/>
</dbReference>
<dbReference type="OMA" id="NTENHYP"/>
<dbReference type="EMBL" id="JH159154">
    <property type="protein sequence ID" value="EGZ16656.1"/>
    <property type="molecule type" value="Genomic_DNA"/>
</dbReference>
<dbReference type="InterPro" id="IPR050911">
    <property type="entry name" value="DRAM/TMEM150_Autophagy_Mod"/>
</dbReference>
<dbReference type="Proteomes" id="UP000002640">
    <property type="component" value="Unassembled WGS sequence"/>
</dbReference>
<feature type="transmembrane region" description="Helical" evidence="5">
    <location>
        <begin position="163"/>
        <end position="183"/>
    </location>
</feature>
<proteinExistence type="predicted"/>
<comment type="subcellular location">
    <subcellularLocation>
        <location evidence="1">Endomembrane system</location>
        <topology evidence="1">Multi-pass membrane protein</topology>
    </subcellularLocation>
</comment>
<dbReference type="GeneID" id="20646163"/>
<keyword evidence="4 5" id="KW-0472">Membrane</keyword>
<feature type="transmembrane region" description="Helical" evidence="5">
    <location>
        <begin position="431"/>
        <end position="457"/>
    </location>
</feature>
<feature type="transmembrane region" description="Helical" evidence="5">
    <location>
        <begin position="225"/>
        <end position="250"/>
    </location>
</feature>
<protein>
    <recommendedName>
        <fullName evidence="6">CWH43-like N-terminal domain-containing protein</fullName>
    </recommendedName>
</protein>
<gene>
    <name evidence="7" type="ORF">PHYSODRAFT_330718</name>
</gene>
<dbReference type="Pfam" id="PF10277">
    <property type="entry name" value="Frag1"/>
    <property type="match status" value="2"/>
</dbReference>
<name>G4ZFX2_PHYSP</name>
<keyword evidence="3 5" id="KW-1133">Transmembrane helix</keyword>
<dbReference type="AlphaFoldDB" id="G4ZFX2"/>
<evidence type="ECO:0000256" key="1">
    <source>
        <dbReference type="ARBA" id="ARBA00004127"/>
    </source>
</evidence>
<dbReference type="GO" id="GO:0012505">
    <property type="term" value="C:endomembrane system"/>
    <property type="evidence" value="ECO:0007669"/>
    <property type="project" value="UniProtKB-SubCell"/>
</dbReference>
<dbReference type="KEGG" id="psoj:PHYSODRAFT_330718"/>
<feature type="transmembrane region" description="Helical" evidence="5">
    <location>
        <begin position="292"/>
        <end position="312"/>
    </location>
</feature>
<feature type="transmembrane region" description="Helical" evidence="5">
    <location>
        <begin position="342"/>
        <end position="360"/>
    </location>
</feature>
<evidence type="ECO:0000313" key="7">
    <source>
        <dbReference type="EMBL" id="EGZ16656.1"/>
    </source>
</evidence>
<feature type="domain" description="CWH43-like N-terminal" evidence="6">
    <location>
        <begin position="290"/>
        <end position="420"/>
    </location>
</feature>